<organism evidence="2 3">
    <name type="scientific">Anopheles atroparvus</name>
    <name type="common">European mosquito</name>
    <dbReference type="NCBI Taxonomy" id="41427"/>
    <lineage>
        <taxon>Eukaryota</taxon>
        <taxon>Metazoa</taxon>
        <taxon>Ecdysozoa</taxon>
        <taxon>Arthropoda</taxon>
        <taxon>Hexapoda</taxon>
        <taxon>Insecta</taxon>
        <taxon>Pterygota</taxon>
        <taxon>Neoptera</taxon>
        <taxon>Endopterygota</taxon>
        <taxon>Diptera</taxon>
        <taxon>Nematocera</taxon>
        <taxon>Culicoidea</taxon>
        <taxon>Culicidae</taxon>
        <taxon>Anophelinae</taxon>
        <taxon>Anopheles</taxon>
    </lineage>
</organism>
<feature type="region of interest" description="Disordered" evidence="1">
    <location>
        <begin position="50"/>
        <end position="89"/>
    </location>
</feature>
<dbReference type="AlphaFoldDB" id="A0AAG5CW18"/>
<name>A0AAG5CW18_ANOAO</name>
<evidence type="ECO:0000256" key="1">
    <source>
        <dbReference type="SAM" id="MobiDB-lite"/>
    </source>
</evidence>
<dbReference type="EnsemblMetazoa" id="ENSAATROPT003130">
    <property type="protein sequence ID" value="ENSAATROPP003005"/>
    <property type="gene ID" value="ENSAATROPG002479"/>
</dbReference>
<feature type="compositionally biased region" description="Basic and acidic residues" evidence="1">
    <location>
        <begin position="55"/>
        <end position="89"/>
    </location>
</feature>
<proteinExistence type="predicted"/>
<dbReference type="Proteomes" id="UP000075880">
    <property type="component" value="Unassembled WGS sequence"/>
</dbReference>
<feature type="compositionally biased region" description="Polar residues" evidence="1">
    <location>
        <begin position="1"/>
        <end position="11"/>
    </location>
</feature>
<feature type="compositionally biased region" description="Basic and acidic residues" evidence="1">
    <location>
        <begin position="12"/>
        <end position="22"/>
    </location>
</feature>
<feature type="region of interest" description="Disordered" evidence="1">
    <location>
        <begin position="1"/>
        <end position="24"/>
    </location>
</feature>
<evidence type="ECO:0000313" key="3">
    <source>
        <dbReference type="Proteomes" id="UP000075880"/>
    </source>
</evidence>
<reference evidence="2" key="1">
    <citation type="submission" date="2024-04" db="UniProtKB">
        <authorList>
            <consortium name="EnsemblMetazoa"/>
        </authorList>
    </citation>
    <scope>IDENTIFICATION</scope>
    <source>
        <strain evidence="2">EBRO</strain>
    </source>
</reference>
<keyword evidence="3" id="KW-1185">Reference proteome</keyword>
<sequence>RVGTVQFSQAARQERNEKELQKKGTPWQVDDIAVRRETFVAFQTNPTNLQGSEQVEQKTHSGRRVKEIEKRKRERERERERDRRGEKSKRIEERKIAWVFHCVRLFEGCTVGRVRMCECAYVRDVVTVVYRRIVWW</sequence>
<accession>A0AAG5CW18</accession>
<evidence type="ECO:0000313" key="2">
    <source>
        <dbReference type="EnsemblMetazoa" id="ENSAATROPP003005"/>
    </source>
</evidence>
<protein>
    <submittedName>
        <fullName evidence="2">Uncharacterized protein</fullName>
    </submittedName>
</protein>